<evidence type="ECO:0000259" key="1">
    <source>
        <dbReference type="Pfam" id="PF25045"/>
    </source>
</evidence>
<dbReference type="InterPro" id="IPR040322">
    <property type="entry name" value="TROVE2"/>
</dbReference>
<feature type="non-terminal residue" evidence="2">
    <location>
        <position position="92"/>
    </location>
</feature>
<dbReference type="EMBL" id="JYDU01001065">
    <property type="protein sequence ID" value="KRX73783.1"/>
    <property type="molecule type" value="Genomic_DNA"/>
</dbReference>
<sequence length="92" mass="10775">MCMIHFRTEQTADLMAFTSLPTELNMPKNITLDKFLEEVEGLNFGATDCAMPMLWALKEQRLYDAFIVYTDNETWSGRVKPTTALRFYRQRT</sequence>
<dbReference type="AlphaFoldDB" id="A0A0V0WDV5"/>
<reference evidence="2 3" key="1">
    <citation type="submission" date="2015-01" db="EMBL/GenBank/DDBJ databases">
        <title>Evolution of Trichinella species and genotypes.</title>
        <authorList>
            <person name="Korhonen P.K."/>
            <person name="Edoardo P."/>
            <person name="Giuseppe L.R."/>
            <person name="Gasser R.B."/>
        </authorList>
    </citation>
    <scope>NUCLEOTIDE SEQUENCE [LARGE SCALE GENOMIC DNA]</scope>
    <source>
        <strain evidence="2">ISS141</strain>
    </source>
</reference>
<dbReference type="GO" id="GO:0003723">
    <property type="term" value="F:RNA binding"/>
    <property type="evidence" value="ECO:0007669"/>
    <property type="project" value="InterPro"/>
</dbReference>
<comment type="caution">
    <text evidence="2">The sequence shown here is derived from an EMBL/GenBank/DDBJ whole genome shotgun (WGS) entry which is preliminary data.</text>
</comment>
<dbReference type="Pfam" id="PF25045">
    <property type="entry name" value="vWA_Ro60"/>
    <property type="match status" value="1"/>
</dbReference>
<evidence type="ECO:0000313" key="3">
    <source>
        <dbReference type="Proteomes" id="UP000054815"/>
    </source>
</evidence>
<dbReference type="PANTHER" id="PTHR14202:SF0">
    <property type="entry name" value="RNA-BINDING PROTEIN RO60"/>
    <property type="match status" value="1"/>
</dbReference>
<dbReference type="Gene3D" id="3.40.50.410">
    <property type="entry name" value="von Willebrand factor, type A domain"/>
    <property type="match status" value="1"/>
</dbReference>
<feature type="domain" description="RNA-binding protein RO60 vWA" evidence="1">
    <location>
        <begin position="1"/>
        <end position="91"/>
    </location>
</feature>
<dbReference type="InterPro" id="IPR036465">
    <property type="entry name" value="vWFA_dom_sf"/>
</dbReference>
<gene>
    <name evidence="2" type="primary">rsr</name>
    <name evidence="2" type="ORF">T4E_12237</name>
</gene>
<accession>A0A0V0WDV5</accession>
<dbReference type="InterPro" id="IPR056800">
    <property type="entry name" value="vWA_Ro60"/>
</dbReference>
<dbReference type="PANTHER" id="PTHR14202">
    <property type="entry name" value="60 KDA RIBONUCLEOPROTEIN SSA/RO"/>
    <property type="match status" value="1"/>
</dbReference>
<dbReference type="SUPFAM" id="SSF53300">
    <property type="entry name" value="vWA-like"/>
    <property type="match status" value="1"/>
</dbReference>
<dbReference type="STRING" id="6337.A0A0V0WDV5"/>
<protein>
    <submittedName>
        <fullName evidence="2">60 kDa SS-A/Ro ribonucleo-like protein</fullName>
    </submittedName>
</protein>
<evidence type="ECO:0000313" key="2">
    <source>
        <dbReference type="EMBL" id="KRX73783.1"/>
    </source>
</evidence>
<dbReference type="Proteomes" id="UP000054815">
    <property type="component" value="Unassembled WGS sequence"/>
</dbReference>
<dbReference type="GO" id="GO:1990904">
    <property type="term" value="C:ribonucleoprotein complex"/>
    <property type="evidence" value="ECO:0007669"/>
    <property type="project" value="TreeGrafter"/>
</dbReference>
<organism evidence="2 3">
    <name type="scientific">Trichinella pseudospiralis</name>
    <name type="common">Parasitic roundworm</name>
    <dbReference type="NCBI Taxonomy" id="6337"/>
    <lineage>
        <taxon>Eukaryota</taxon>
        <taxon>Metazoa</taxon>
        <taxon>Ecdysozoa</taxon>
        <taxon>Nematoda</taxon>
        <taxon>Enoplea</taxon>
        <taxon>Dorylaimia</taxon>
        <taxon>Trichinellida</taxon>
        <taxon>Trichinellidae</taxon>
        <taxon>Trichinella</taxon>
    </lineage>
</organism>
<name>A0A0V0WDV5_TRIPS</name>
<proteinExistence type="predicted"/>